<sequence length="560" mass="61214">MHWNGFSACITIDGRVADEFATTVSPDKKRVTCWIASEVGKNFIVHWKNDTYRDFDTSGYLTMDGNECGGAVLSRHPVANATQRAGISDGVTIRPFKFGDLVLSDDDTVLSSQSSDIGTIVLSISPVAYFQESAYVPAESLPQTTAHTTATKLSGTHRVELGEVQQLPQYKPRVVVWPAGPEIVSFCFIYRPIDVLRSMGVIGGRKHTKPPTHSQNVALRAHMPRPMSSILHPQPLPPLPPLQSQSQSQQYPPSRLHPQPRLGLVGPGMPVHAPVPISAAVPLLSHPPSQSQSQSQSHPHQHPHSQLYQSHSQFVQSQSQFVQSQSQFYDPRLAYAYAQAREYAPAAAFQSMAASGPASQSQSQSHLQQPHPQPHPHPHSYSHSQQSESQSQNRIQPNDAPAKTRMQPKRKAASHDRDMESYPTEQGPGPDDEDEAFASNRAGATRAAAGGGAEQEHRPVLEDGGEDSKDDDNDSEMADVEKMNVLRETLNRLEAKVAASKQSKNHPNKKQKFAHHGEDAENDDPQADTPEALVVSVKSEPESQSAIPGDHTNPDETTTT</sequence>
<protein>
    <submittedName>
        <fullName evidence="3">TKL/TKL-ccin protein kinase</fullName>
    </submittedName>
</protein>
<feature type="compositionally biased region" description="Low complexity" evidence="1">
    <location>
        <begin position="282"/>
        <end position="313"/>
    </location>
</feature>
<accession>A0A8H6W8R7</accession>
<evidence type="ECO:0000256" key="1">
    <source>
        <dbReference type="SAM" id="MobiDB-lite"/>
    </source>
</evidence>
<name>A0A8H6W8R7_MYCCL</name>
<feature type="domain" description="DUF7918" evidence="2">
    <location>
        <begin position="6"/>
        <end position="202"/>
    </location>
</feature>
<evidence type="ECO:0000313" key="3">
    <source>
        <dbReference type="EMBL" id="KAF7305853.1"/>
    </source>
</evidence>
<feature type="compositionally biased region" description="Low complexity" evidence="1">
    <location>
        <begin position="242"/>
        <end position="254"/>
    </location>
</feature>
<feature type="region of interest" description="Disordered" evidence="1">
    <location>
        <begin position="281"/>
        <end position="313"/>
    </location>
</feature>
<feature type="compositionally biased region" description="Low complexity" evidence="1">
    <location>
        <begin position="437"/>
        <end position="448"/>
    </location>
</feature>
<evidence type="ECO:0000313" key="4">
    <source>
        <dbReference type="Proteomes" id="UP000613580"/>
    </source>
</evidence>
<gene>
    <name evidence="3" type="ORF">HMN09_00739300</name>
</gene>
<evidence type="ECO:0000259" key="2">
    <source>
        <dbReference type="Pfam" id="PF25534"/>
    </source>
</evidence>
<feature type="compositionally biased region" description="Acidic residues" evidence="1">
    <location>
        <begin position="463"/>
        <end position="478"/>
    </location>
</feature>
<keyword evidence="3" id="KW-0418">Kinase</keyword>
<reference evidence="3" key="1">
    <citation type="submission" date="2020-05" db="EMBL/GenBank/DDBJ databases">
        <title>Mycena genomes resolve the evolution of fungal bioluminescence.</title>
        <authorList>
            <person name="Tsai I.J."/>
        </authorList>
    </citation>
    <scope>NUCLEOTIDE SEQUENCE</scope>
    <source>
        <strain evidence="3">110903Hualien_Pintung</strain>
    </source>
</reference>
<organism evidence="3 4">
    <name type="scientific">Mycena chlorophos</name>
    <name type="common">Agaric fungus</name>
    <name type="synonym">Agaricus chlorophos</name>
    <dbReference type="NCBI Taxonomy" id="658473"/>
    <lineage>
        <taxon>Eukaryota</taxon>
        <taxon>Fungi</taxon>
        <taxon>Dikarya</taxon>
        <taxon>Basidiomycota</taxon>
        <taxon>Agaricomycotina</taxon>
        <taxon>Agaricomycetes</taxon>
        <taxon>Agaricomycetidae</taxon>
        <taxon>Agaricales</taxon>
        <taxon>Marasmiineae</taxon>
        <taxon>Mycenaceae</taxon>
        <taxon>Mycena</taxon>
    </lineage>
</organism>
<feature type="region of interest" description="Disordered" evidence="1">
    <location>
        <begin position="354"/>
        <end position="560"/>
    </location>
</feature>
<keyword evidence="3" id="KW-0808">Transferase</keyword>
<feature type="region of interest" description="Disordered" evidence="1">
    <location>
        <begin position="227"/>
        <end position="269"/>
    </location>
</feature>
<dbReference type="OrthoDB" id="3364132at2759"/>
<comment type="caution">
    <text evidence="3">The sequence shown here is derived from an EMBL/GenBank/DDBJ whole genome shotgun (WGS) entry which is preliminary data.</text>
</comment>
<feature type="compositionally biased region" description="Low complexity" evidence="1">
    <location>
        <begin position="381"/>
        <end position="392"/>
    </location>
</feature>
<dbReference type="EMBL" id="JACAZE010000009">
    <property type="protein sequence ID" value="KAF7305853.1"/>
    <property type="molecule type" value="Genomic_DNA"/>
</dbReference>
<dbReference type="Proteomes" id="UP000613580">
    <property type="component" value="Unassembled WGS sequence"/>
</dbReference>
<proteinExistence type="predicted"/>
<dbReference type="GO" id="GO:0016301">
    <property type="term" value="F:kinase activity"/>
    <property type="evidence" value="ECO:0007669"/>
    <property type="project" value="UniProtKB-KW"/>
</dbReference>
<feature type="compositionally biased region" description="Basic residues" evidence="1">
    <location>
        <begin position="503"/>
        <end position="514"/>
    </location>
</feature>
<dbReference type="InterPro" id="IPR057678">
    <property type="entry name" value="DUF7918"/>
</dbReference>
<feature type="compositionally biased region" description="Low complexity" evidence="1">
    <location>
        <begin position="354"/>
        <end position="370"/>
    </location>
</feature>
<feature type="compositionally biased region" description="Basic and acidic residues" evidence="1">
    <location>
        <begin position="479"/>
        <end position="495"/>
    </location>
</feature>
<dbReference type="Pfam" id="PF25534">
    <property type="entry name" value="DUF7918"/>
    <property type="match status" value="1"/>
</dbReference>
<keyword evidence="4" id="KW-1185">Reference proteome</keyword>
<dbReference type="AlphaFoldDB" id="A0A8H6W8R7"/>